<dbReference type="PANTHER" id="PTHR31549">
    <property type="entry name" value="PROTEIN, PUTATIVE (DUF247)-RELATED-RELATED"/>
    <property type="match status" value="1"/>
</dbReference>
<dbReference type="AlphaFoldDB" id="A0A392RHB9"/>
<dbReference type="Proteomes" id="UP000265520">
    <property type="component" value="Unassembled WGS sequence"/>
</dbReference>
<dbReference type="EMBL" id="LXQA010229433">
    <property type="protein sequence ID" value="MCI36008.1"/>
    <property type="molecule type" value="Genomic_DNA"/>
</dbReference>
<comment type="caution">
    <text evidence="1">The sequence shown here is derived from an EMBL/GenBank/DDBJ whole genome shotgun (WGS) entry which is preliminary data.</text>
</comment>
<dbReference type="Pfam" id="PF03140">
    <property type="entry name" value="DUF247"/>
    <property type="match status" value="1"/>
</dbReference>
<name>A0A392RHB9_9FABA</name>
<feature type="non-terminal residue" evidence="1">
    <location>
        <position position="124"/>
    </location>
</feature>
<dbReference type="PANTHER" id="PTHR31549:SF247">
    <property type="entry name" value="DUF247 DOMAIN PROTEIN"/>
    <property type="match status" value="1"/>
</dbReference>
<protein>
    <submittedName>
        <fullName evidence="1">DUF247 domain protein</fullName>
    </submittedName>
</protein>
<accession>A0A392RHB9</accession>
<dbReference type="InterPro" id="IPR004158">
    <property type="entry name" value="DUF247_pln"/>
</dbReference>
<proteinExistence type="predicted"/>
<evidence type="ECO:0000313" key="2">
    <source>
        <dbReference type="Proteomes" id="UP000265520"/>
    </source>
</evidence>
<reference evidence="1 2" key="1">
    <citation type="journal article" date="2018" name="Front. Plant Sci.">
        <title>Red Clover (Trifolium pratense) and Zigzag Clover (T. medium) - A Picture of Genomic Similarities and Differences.</title>
        <authorList>
            <person name="Dluhosova J."/>
            <person name="Istvanek J."/>
            <person name="Nedelnik J."/>
            <person name="Repkova J."/>
        </authorList>
    </citation>
    <scope>NUCLEOTIDE SEQUENCE [LARGE SCALE GENOMIC DNA]</scope>
    <source>
        <strain evidence="2">cv. 10/8</strain>
        <tissue evidence="1">Leaf</tissue>
    </source>
</reference>
<sequence length="124" mass="14503">MGWMDTKIEEIKVMLQEQRHHRCATRLEAAGIAIQHLNNDDDINFKSTTEFDKSKRILQIPTLIITQTTEVKWRNFIAWEHHKRKLKTSSSYVSDRHSSICTSSALLFRDLICCSSDVQLLKDR</sequence>
<organism evidence="1 2">
    <name type="scientific">Trifolium medium</name>
    <dbReference type="NCBI Taxonomy" id="97028"/>
    <lineage>
        <taxon>Eukaryota</taxon>
        <taxon>Viridiplantae</taxon>
        <taxon>Streptophyta</taxon>
        <taxon>Embryophyta</taxon>
        <taxon>Tracheophyta</taxon>
        <taxon>Spermatophyta</taxon>
        <taxon>Magnoliopsida</taxon>
        <taxon>eudicotyledons</taxon>
        <taxon>Gunneridae</taxon>
        <taxon>Pentapetalae</taxon>
        <taxon>rosids</taxon>
        <taxon>fabids</taxon>
        <taxon>Fabales</taxon>
        <taxon>Fabaceae</taxon>
        <taxon>Papilionoideae</taxon>
        <taxon>50 kb inversion clade</taxon>
        <taxon>NPAAA clade</taxon>
        <taxon>Hologalegina</taxon>
        <taxon>IRL clade</taxon>
        <taxon>Trifolieae</taxon>
        <taxon>Trifolium</taxon>
    </lineage>
</organism>
<evidence type="ECO:0000313" key="1">
    <source>
        <dbReference type="EMBL" id="MCI36008.1"/>
    </source>
</evidence>
<keyword evidence="2" id="KW-1185">Reference proteome</keyword>